<dbReference type="PANTHER" id="PTHR33618:SF1">
    <property type="entry name" value="LARGE RIBOSOMAL SUBUNIT PROTEIN ML53"/>
    <property type="match status" value="1"/>
</dbReference>
<keyword evidence="5" id="KW-0496">Mitochondrion</keyword>
<evidence type="ECO:0000256" key="2">
    <source>
        <dbReference type="ARBA" id="ARBA00005557"/>
    </source>
</evidence>
<dbReference type="PANTHER" id="PTHR33618">
    <property type="entry name" value="39S RIBOSOMAL PROTEIN L53, MITOCHONDRIAL"/>
    <property type="match status" value="1"/>
</dbReference>
<comment type="subcellular location">
    <subcellularLocation>
        <location evidence="1">Mitochondrion</location>
    </subcellularLocation>
</comment>
<dbReference type="EMBL" id="GECZ01030609">
    <property type="protein sequence ID" value="JAS39160.1"/>
    <property type="molecule type" value="Transcribed_RNA"/>
</dbReference>
<evidence type="ECO:0000256" key="3">
    <source>
        <dbReference type="ARBA" id="ARBA00022946"/>
    </source>
</evidence>
<dbReference type="Pfam" id="PF10780">
    <property type="entry name" value="MRP_L53"/>
    <property type="match status" value="1"/>
</dbReference>
<comment type="similarity">
    <text evidence="2">Belongs to the mitochondrion-specific ribosomal protein mL53 family.</text>
</comment>
<dbReference type="Gene3D" id="3.40.30.10">
    <property type="entry name" value="Glutaredoxin"/>
    <property type="match status" value="1"/>
</dbReference>
<dbReference type="InterPro" id="IPR019716">
    <property type="entry name" value="Ribosomal_mL53"/>
</dbReference>
<evidence type="ECO:0000256" key="5">
    <source>
        <dbReference type="ARBA" id="ARBA00023128"/>
    </source>
</evidence>
<proteinExistence type="inferred from homology"/>
<evidence type="ECO:0000256" key="7">
    <source>
        <dbReference type="ARBA" id="ARBA00035180"/>
    </source>
</evidence>
<evidence type="ECO:0000256" key="4">
    <source>
        <dbReference type="ARBA" id="ARBA00022980"/>
    </source>
</evidence>
<name>A0A1B6EMK7_9HEMI</name>
<gene>
    <name evidence="9" type="ORF">g.15036</name>
</gene>
<dbReference type="InterPro" id="IPR052473">
    <property type="entry name" value="mtLSU_mL53"/>
</dbReference>
<evidence type="ECO:0000256" key="6">
    <source>
        <dbReference type="ARBA" id="ARBA00023274"/>
    </source>
</evidence>
<evidence type="ECO:0000313" key="9">
    <source>
        <dbReference type="EMBL" id="JAS39160.1"/>
    </source>
</evidence>
<evidence type="ECO:0000256" key="1">
    <source>
        <dbReference type="ARBA" id="ARBA00004173"/>
    </source>
</evidence>
<keyword evidence="4" id="KW-0689">Ribosomal protein</keyword>
<reference evidence="9" key="1">
    <citation type="submission" date="2015-11" db="EMBL/GenBank/DDBJ databases">
        <title>De novo transcriptome assembly of four potential Pierce s Disease insect vectors from Arizona vineyards.</title>
        <authorList>
            <person name="Tassone E.E."/>
        </authorList>
    </citation>
    <scope>NUCLEOTIDE SEQUENCE</scope>
</reference>
<evidence type="ECO:0000256" key="8">
    <source>
        <dbReference type="ARBA" id="ARBA00042721"/>
    </source>
</evidence>
<sequence length="138" mass="15432">MSVPFTGVVGSRSGGVMSAISKETKNLSLKPVKRIVFQFDPFVEESVHTRNFLFNLTKKSLIKTNPNLIVKTNVVCDRSDPSVTFSLENGSSVLFKAKNLTTLEMFQLYNKHITSLLPKEEPVTVLKTKSEKAAQKKR</sequence>
<keyword evidence="6" id="KW-0687">Ribonucleoprotein</keyword>
<organism evidence="9">
    <name type="scientific">Cuerna arida</name>
    <dbReference type="NCBI Taxonomy" id="1464854"/>
    <lineage>
        <taxon>Eukaryota</taxon>
        <taxon>Metazoa</taxon>
        <taxon>Ecdysozoa</taxon>
        <taxon>Arthropoda</taxon>
        <taxon>Hexapoda</taxon>
        <taxon>Insecta</taxon>
        <taxon>Pterygota</taxon>
        <taxon>Neoptera</taxon>
        <taxon>Paraneoptera</taxon>
        <taxon>Hemiptera</taxon>
        <taxon>Auchenorrhyncha</taxon>
        <taxon>Membracoidea</taxon>
        <taxon>Cicadellidae</taxon>
        <taxon>Cicadellinae</taxon>
        <taxon>Proconiini</taxon>
        <taxon>Cuerna</taxon>
    </lineage>
</organism>
<keyword evidence="3" id="KW-0809">Transit peptide</keyword>
<dbReference type="AlphaFoldDB" id="A0A1B6EMK7"/>
<accession>A0A1B6EMK7</accession>
<dbReference type="GO" id="GO:0005762">
    <property type="term" value="C:mitochondrial large ribosomal subunit"/>
    <property type="evidence" value="ECO:0007669"/>
    <property type="project" value="TreeGrafter"/>
</dbReference>
<protein>
    <recommendedName>
        <fullName evidence="7">Large ribosomal subunit protein mL53</fullName>
    </recommendedName>
    <alternativeName>
        <fullName evidence="8">39S ribosomal protein L53, mitochondrial</fullName>
    </alternativeName>
</protein>